<dbReference type="Pfam" id="PF08670">
    <property type="entry name" value="MEKHLA"/>
    <property type="match status" value="1"/>
</dbReference>
<protein>
    <submittedName>
        <fullName evidence="2">MEKHLA domain-containing protein</fullName>
    </submittedName>
</protein>
<evidence type="ECO:0000313" key="3">
    <source>
        <dbReference type="Proteomes" id="UP001141950"/>
    </source>
</evidence>
<dbReference type="InterPro" id="IPR013978">
    <property type="entry name" value="MEKHLA"/>
</dbReference>
<feature type="domain" description="MEKHLA" evidence="1">
    <location>
        <begin position="18"/>
        <end position="157"/>
    </location>
</feature>
<proteinExistence type="predicted"/>
<dbReference type="AlphaFoldDB" id="A0A9X2MRT4"/>
<reference evidence="2" key="1">
    <citation type="submission" date="2022-08" db="EMBL/GenBank/DDBJ databases">
        <title>The genomic sequence of strain Paenibacillus sp. SCIV0701.</title>
        <authorList>
            <person name="Zhao H."/>
        </authorList>
    </citation>
    <scope>NUCLEOTIDE SEQUENCE</scope>
    <source>
        <strain evidence="2">SCIV0701</strain>
    </source>
</reference>
<evidence type="ECO:0000259" key="1">
    <source>
        <dbReference type="Pfam" id="PF08670"/>
    </source>
</evidence>
<sequence length="159" mass="17787">MHESKQAEAVRGSGTKEEHAKLLLGSYACFTGKTLVEPRPGQSLAEAVHEARIVVLSHGTEADPILNYGNRMAMRLWEMDEATFTTTPSRLTAEPMEREARARFMARVSARGYVDDYTGIRVSTTGRRFAIVDATVWNLVDEYGTYKGQAATFAEYRYV</sequence>
<comment type="caution">
    <text evidence="2">The sequence shown here is derived from an EMBL/GenBank/DDBJ whole genome shotgun (WGS) entry which is preliminary data.</text>
</comment>
<name>A0A9X2MRT4_9BACL</name>
<keyword evidence="3" id="KW-1185">Reference proteome</keyword>
<dbReference type="RefSeq" id="WP_257445709.1">
    <property type="nucleotide sequence ID" value="NZ_JANIPJ010000007.1"/>
</dbReference>
<dbReference type="Proteomes" id="UP001141950">
    <property type="component" value="Unassembled WGS sequence"/>
</dbReference>
<gene>
    <name evidence="2" type="ORF">NQZ67_11930</name>
</gene>
<accession>A0A9X2MRT4</accession>
<dbReference type="EMBL" id="JANIPJ010000007">
    <property type="protein sequence ID" value="MCR2804586.1"/>
    <property type="molecule type" value="Genomic_DNA"/>
</dbReference>
<organism evidence="2 3">
    <name type="scientific">Paenibacillus soyae</name>
    <dbReference type="NCBI Taxonomy" id="2969249"/>
    <lineage>
        <taxon>Bacteria</taxon>
        <taxon>Bacillati</taxon>
        <taxon>Bacillota</taxon>
        <taxon>Bacilli</taxon>
        <taxon>Bacillales</taxon>
        <taxon>Paenibacillaceae</taxon>
        <taxon>Paenibacillus</taxon>
    </lineage>
</organism>
<evidence type="ECO:0000313" key="2">
    <source>
        <dbReference type="EMBL" id="MCR2804586.1"/>
    </source>
</evidence>